<evidence type="ECO:0000313" key="1">
    <source>
        <dbReference type="EMBL" id="HEA86708.1"/>
    </source>
</evidence>
<dbReference type="Gene3D" id="2.60.40.10">
    <property type="entry name" value="Immunoglobulins"/>
    <property type="match status" value="1"/>
</dbReference>
<protein>
    <recommendedName>
        <fullName evidence="2">T9SS type A sorting domain-containing protein</fullName>
    </recommendedName>
</protein>
<accession>A0A7C1SWJ8</accession>
<reference evidence="1" key="1">
    <citation type="journal article" date="2020" name="mSystems">
        <title>Genome- and Community-Level Interaction Insights into Carbon Utilization and Element Cycling Functions of Hydrothermarchaeota in Hydrothermal Sediment.</title>
        <authorList>
            <person name="Zhou Z."/>
            <person name="Liu Y."/>
            <person name="Xu W."/>
            <person name="Pan J."/>
            <person name="Luo Z.H."/>
            <person name="Li M."/>
        </authorList>
    </citation>
    <scope>NUCLEOTIDE SEQUENCE [LARGE SCALE GENOMIC DNA]</scope>
    <source>
        <strain evidence="1">SpSt-265</strain>
    </source>
</reference>
<dbReference type="InterPro" id="IPR013783">
    <property type="entry name" value="Ig-like_fold"/>
</dbReference>
<evidence type="ECO:0008006" key="2">
    <source>
        <dbReference type="Google" id="ProtNLM"/>
    </source>
</evidence>
<proteinExistence type="predicted"/>
<sequence length="986" mass="110493">MKRLLLGLMIIDIIIPAVWARTAIPQTRPARIYDFQWYQKNQWRLAVTNYGVFGNGIGRSGGEWPAGSGDMYIYGAGVWIGCIKKTLTGPDTFVSNGYNPNSGKSEMTPGCYDNAGGGYSTRSYERIYITPDFPPNPAEFPSALQDSILTPLRIPKGNETIPSYLYYIPRTAISSGDGWAVFNDADPSNHTAGRTPRPIGIEVYQSIYSWNLPWNRDIVFFKYDIRNRSNDTLKDLYLGIACDADVGNAADDWCGLCLHKYIKNASGTDSVFADNLGYVYSDDASPSGFVGFDFLQSPFVKNPDGSIDGFDGIDNNGNGLIDEPAEGKQVGMSSFQIFILAGDPKNDFEQYLGLAGYDWNDPTYPYVPYDSNDAAPDDKRFLQATGPVTLAPNELTTVTVAVIAAKSDRSGSPSTWPYYLAVASRAAQQAYDNNWIMPEPPPGPNVTAIPGDGRVTLVWDNISESARDRFFPLAPALQNPYYVEQDFQGYKVYRSRSGQPGDWQLLAQFDKKDGIEFEDTTVVESLRTRATDIGLVYCFVDSVNLRLGFPYYYAVTAYDINYLGGDPNQTPPVPPDTLTLESGIIGVRAVPRTSPSGYVPPSGAWRQVSGNRRLHIGIEPMGIVHYAVKPDTFWLQFLPPIYDPVLRQPRYRYFVANTNGETLQPVTELPIKLDSRSETLKTVVTIFDSIITKIEAKESSIETTYSWMPALQITMKLHMDSIPYQSFDRIRITGSYPADSIAFLDDGTNNRAFWAYRGSHYRIVWKNKGAGRTVEVYDMDNEVEVPYRYMRFRRDPDSADGWCFQTVNSAADTVVLGQTLYLSLCGGQIMFRPRSGSPILQLPDDGDTWYVYSKPLSPAPYNTLMQITFVPGEIRTDGELLKVKVVPNPYLVRNEWERHRDFRKLKFINLPPHCNIYIYNLAGDLVKVLRHDDTRSDLGSVPSQYGGDEDWDLLNEAHQKPAPGTYIFFVESDDGRSQTGKFVIIY</sequence>
<dbReference type="EMBL" id="DSLG01000002">
    <property type="protein sequence ID" value="HEA86708.1"/>
    <property type="molecule type" value="Genomic_DNA"/>
</dbReference>
<gene>
    <name evidence="1" type="ORF">ENP94_01695</name>
</gene>
<dbReference type="AlphaFoldDB" id="A0A7C1SWJ8"/>
<organism evidence="1">
    <name type="scientific">candidate division WOR-3 bacterium</name>
    <dbReference type="NCBI Taxonomy" id="2052148"/>
    <lineage>
        <taxon>Bacteria</taxon>
        <taxon>Bacteria division WOR-3</taxon>
    </lineage>
</organism>
<comment type="caution">
    <text evidence="1">The sequence shown here is derived from an EMBL/GenBank/DDBJ whole genome shotgun (WGS) entry which is preliminary data.</text>
</comment>
<name>A0A7C1SWJ8_UNCW3</name>